<keyword evidence="1" id="KW-0812">Transmembrane</keyword>
<evidence type="ECO:0000313" key="2">
    <source>
        <dbReference type="EMBL" id="KAG8543116.1"/>
    </source>
</evidence>
<accession>A0AAV6Z2A8</accession>
<gene>
    <name evidence="2" type="ORF">GDO81_025347</name>
</gene>
<evidence type="ECO:0000313" key="3">
    <source>
        <dbReference type="Proteomes" id="UP000824782"/>
    </source>
</evidence>
<dbReference type="EMBL" id="WNYA01003886">
    <property type="protein sequence ID" value="KAG8543116.1"/>
    <property type="molecule type" value="Genomic_DNA"/>
</dbReference>
<dbReference type="AlphaFoldDB" id="A0AAV6Z2A8"/>
<comment type="caution">
    <text evidence="2">The sequence shown here is derived from an EMBL/GenBank/DDBJ whole genome shotgun (WGS) entry which is preliminary data.</text>
</comment>
<sequence length="63" mass="7322">MGYCLDPSEETSSPLHHGFSVCWGHPLDYTPILISGFFQKFGYVLFCLFIFFNFMEQILPCSY</sequence>
<proteinExistence type="predicted"/>
<name>A0AAV6Z2A8_ENGPU</name>
<evidence type="ECO:0000256" key="1">
    <source>
        <dbReference type="SAM" id="Phobius"/>
    </source>
</evidence>
<dbReference type="Proteomes" id="UP000824782">
    <property type="component" value="Unassembled WGS sequence"/>
</dbReference>
<protein>
    <submittedName>
        <fullName evidence="2">Uncharacterized protein</fullName>
    </submittedName>
</protein>
<keyword evidence="3" id="KW-1185">Reference proteome</keyword>
<organism evidence="2 3">
    <name type="scientific">Engystomops pustulosus</name>
    <name type="common">Tungara frog</name>
    <name type="synonym">Physalaemus pustulosus</name>
    <dbReference type="NCBI Taxonomy" id="76066"/>
    <lineage>
        <taxon>Eukaryota</taxon>
        <taxon>Metazoa</taxon>
        <taxon>Chordata</taxon>
        <taxon>Craniata</taxon>
        <taxon>Vertebrata</taxon>
        <taxon>Euteleostomi</taxon>
        <taxon>Amphibia</taxon>
        <taxon>Batrachia</taxon>
        <taxon>Anura</taxon>
        <taxon>Neobatrachia</taxon>
        <taxon>Hyloidea</taxon>
        <taxon>Leptodactylidae</taxon>
        <taxon>Leiuperinae</taxon>
        <taxon>Engystomops</taxon>
    </lineage>
</organism>
<feature type="transmembrane region" description="Helical" evidence="1">
    <location>
        <begin position="32"/>
        <end position="54"/>
    </location>
</feature>
<reference evidence="2" key="1">
    <citation type="thesis" date="2020" institute="ProQuest LLC" country="789 East Eisenhower Parkway, Ann Arbor, MI, USA">
        <title>Comparative Genomics and Chromosome Evolution.</title>
        <authorList>
            <person name="Mudd A.B."/>
        </authorList>
    </citation>
    <scope>NUCLEOTIDE SEQUENCE</scope>
    <source>
        <strain evidence="2">237g6f4</strain>
        <tissue evidence="2">Blood</tissue>
    </source>
</reference>
<keyword evidence="1" id="KW-0472">Membrane</keyword>
<keyword evidence="1" id="KW-1133">Transmembrane helix</keyword>